<dbReference type="Proteomes" id="UP001159363">
    <property type="component" value="Chromosome 11"/>
</dbReference>
<protein>
    <recommendedName>
        <fullName evidence="3">Glycosyltransferase 2-like domain-containing protein</fullName>
    </recommendedName>
</protein>
<feature type="region of interest" description="Disordered" evidence="2">
    <location>
        <begin position="806"/>
        <end position="861"/>
    </location>
</feature>
<comment type="caution">
    <text evidence="4">The sequence shown here is derived from an EMBL/GenBank/DDBJ whole genome shotgun (WGS) entry which is preliminary data.</text>
</comment>
<evidence type="ECO:0000256" key="1">
    <source>
        <dbReference type="ARBA" id="ARBA00023157"/>
    </source>
</evidence>
<dbReference type="Gene3D" id="3.90.550.10">
    <property type="entry name" value="Spore Coat Polysaccharide Biosynthesis Protein SpsA, Chain A"/>
    <property type="match status" value="4"/>
</dbReference>
<name>A0ABQ9GHV4_9NEOP</name>
<organism evidence="4 5">
    <name type="scientific">Dryococelus australis</name>
    <dbReference type="NCBI Taxonomy" id="614101"/>
    <lineage>
        <taxon>Eukaryota</taxon>
        <taxon>Metazoa</taxon>
        <taxon>Ecdysozoa</taxon>
        <taxon>Arthropoda</taxon>
        <taxon>Hexapoda</taxon>
        <taxon>Insecta</taxon>
        <taxon>Pterygota</taxon>
        <taxon>Neoptera</taxon>
        <taxon>Polyneoptera</taxon>
        <taxon>Phasmatodea</taxon>
        <taxon>Verophasmatodea</taxon>
        <taxon>Anareolatae</taxon>
        <taxon>Phasmatidae</taxon>
        <taxon>Eurycanthinae</taxon>
        <taxon>Dryococelus</taxon>
    </lineage>
</organism>
<sequence>MRTVQSILDRTPKDLLHEIILVDDFSDLSGLHAEVKGHIAVNWPEKVMLLRTSRREGLIRARIFGARTATGGVLVFLDSHVEVNVDWLQPMLSRIADARSNVVMPIIDIINSDTFVYSPSPLVRGGFNWGLHFKWENLPLGTLSKQEDFVKPIRVVGHSVESHSLHECTRARHIMTSLRAPSTTQIRKLRAESLTLVGVRGRTSGLYDTSSSGGPPPFQRPLVSSAASNCSVELPPSRGISLLQPPSAAPEAINSYQRVLLTSSPTISSTSSYHCTTLIKVCHGDDIPSELPLSPGIGLHPITCFLHHHSPTHTPGIYEQLEHYSVAARVCRCPAAGHLSKPVGEEEGTTASLSTVHKICSFIFPLPLRSPTMAGGLFAIDRVYFEELGEYDSGMNIWGGENLEISFRVSTICYFVASSDAVIFFMLYLSAEIHMHSMAHSTPHCVADVPANVGTEMWLQSVSSKYPGWHCKGCGRIQLKEPVSPPSDEFLVVRTQLFYPQRSRMGGRRMVCVSDIRIPEGISQSYSMDNTDKMRRNKIGQHNKEMHSNTAILPAVTEYKPVKFIPLQIWMCGGSLEMIPCSRVGHVFRRRRPYGSPTGEDTMTHNSLRVAHVWMDEYKCESVGAWDGVGDGKEKEHRRVWEMGKNGSVEECGSMGEYGRWERMGAWKSVGAWESMGASEYYFQQRPEARSVSFGEVSERKRLRERLKCHSFKWYLDNVYPEFTLPSDDAERLKKKWSALEQNEFQPWHSRKRNYVGQYQVIMAVHSLAQFCTKIFDYFQLSFLFPPCDVMLQILHGLRPQMNYTPSMLNGPPPRQPVPVSGARLCDRKGREPNPQPAVDSSLSARTHPSQSKRAHPSQSERTYLPLVCKGSVSQHSSPPRTPTPSLQKAVLRVRPRTILLPTVNTPFLTCTPLSLSRPERHQGPACETSASYRYTPP</sequence>
<feature type="region of interest" description="Disordered" evidence="2">
    <location>
        <begin position="917"/>
        <end position="938"/>
    </location>
</feature>
<dbReference type="InterPro" id="IPR001173">
    <property type="entry name" value="Glyco_trans_2-like"/>
</dbReference>
<dbReference type="PANTHER" id="PTHR11675:SF63">
    <property type="entry name" value="POLYPEPTIDE N-ACETYLGALACTOSAMINYLTRANSFERASE"/>
    <property type="match status" value="1"/>
</dbReference>
<gene>
    <name evidence="4" type="ORF">PR048_027921</name>
</gene>
<feature type="domain" description="Glycosyltransferase 2-like" evidence="3">
    <location>
        <begin position="2"/>
        <end position="134"/>
    </location>
</feature>
<dbReference type="InterPro" id="IPR029044">
    <property type="entry name" value="Nucleotide-diphossugar_trans"/>
</dbReference>
<keyword evidence="5" id="KW-1185">Reference proteome</keyword>
<dbReference type="SUPFAM" id="SSF53448">
    <property type="entry name" value="Nucleotide-diphospho-sugar transferases"/>
    <property type="match status" value="2"/>
</dbReference>
<evidence type="ECO:0000259" key="3">
    <source>
        <dbReference type="Pfam" id="PF00535"/>
    </source>
</evidence>
<reference evidence="4 5" key="1">
    <citation type="submission" date="2023-02" db="EMBL/GenBank/DDBJ databases">
        <title>LHISI_Scaffold_Assembly.</title>
        <authorList>
            <person name="Stuart O.P."/>
            <person name="Cleave R."/>
            <person name="Magrath M.J.L."/>
            <person name="Mikheyev A.S."/>
        </authorList>
    </citation>
    <scope>NUCLEOTIDE SEQUENCE [LARGE SCALE GENOMIC DNA]</scope>
    <source>
        <strain evidence="4">Daus_M_001</strain>
        <tissue evidence="4">Leg muscle</tissue>
    </source>
</reference>
<dbReference type="EMBL" id="JARBHB010000012">
    <property type="protein sequence ID" value="KAJ8871595.1"/>
    <property type="molecule type" value="Genomic_DNA"/>
</dbReference>
<keyword evidence="1" id="KW-1015">Disulfide bond</keyword>
<evidence type="ECO:0000313" key="4">
    <source>
        <dbReference type="EMBL" id="KAJ8871595.1"/>
    </source>
</evidence>
<dbReference type="Pfam" id="PF00535">
    <property type="entry name" value="Glycos_transf_2"/>
    <property type="match status" value="1"/>
</dbReference>
<accession>A0ABQ9GHV4</accession>
<dbReference type="PANTHER" id="PTHR11675">
    <property type="entry name" value="N-ACETYLGALACTOSAMINYLTRANSFERASE"/>
    <property type="match status" value="1"/>
</dbReference>
<feature type="compositionally biased region" description="Polar residues" evidence="2">
    <location>
        <begin position="839"/>
        <end position="850"/>
    </location>
</feature>
<evidence type="ECO:0000256" key="2">
    <source>
        <dbReference type="SAM" id="MobiDB-lite"/>
    </source>
</evidence>
<proteinExistence type="predicted"/>
<feature type="compositionally biased region" description="Polar residues" evidence="2">
    <location>
        <begin position="929"/>
        <end position="938"/>
    </location>
</feature>
<evidence type="ECO:0000313" key="5">
    <source>
        <dbReference type="Proteomes" id="UP001159363"/>
    </source>
</evidence>